<evidence type="ECO:0000256" key="2">
    <source>
        <dbReference type="ARBA" id="ARBA00022679"/>
    </source>
</evidence>
<keyword evidence="1" id="KW-0963">Cytoplasm</keyword>
<gene>
    <name evidence="4" type="ORF">CNF02_00490</name>
</gene>
<dbReference type="PANTHER" id="PTHR43031:SF6">
    <property type="entry name" value="THIOSULFATE SULFURTRANSFERASE GLPE"/>
    <property type="match status" value="1"/>
</dbReference>
<feature type="domain" description="Rhodanese" evidence="3">
    <location>
        <begin position="24"/>
        <end position="105"/>
    </location>
</feature>
<dbReference type="Pfam" id="PF00581">
    <property type="entry name" value="Rhodanese"/>
    <property type="match status" value="1"/>
</dbReference>
<dbReference type="Gene3D" id="3.40.250.10">
    <property type="entry name" value="Rhodanese-like domain"/>
    <property type="match status" value="1"/>
</dbReference>
<dbReference type="CDD" id="cd01444">
    <property type="entry name" value="GlpE_ST"/>
    <property type="match status" value="1"/>
</dbReference>
<dbReference type="InterPro" id="IPR023695">
    <property type="entry name" value="Thiosulf_sulfurTrfase"/>
</dbReference>
<comment type="caution">
    <text evidence="4">The sequence shown here is derived from an EMBL/GenBank/DDBJ whole genome shotgun (WGS) entry which is preliminary data.</text>
</comment>
<sequence>MKFNRIDIEAARKMLSPPESGSDLKKTIQIVDIRDDESFLAGHIGAALHLHNGNLQQFIEEADLDAPVLVYCYHGHMSQGAAAYLAEQGFVETYSLDGGYEAWKIY</sequence>
<protein>
    <submittedName>
        <fullName evidence="4">Thiosulfate sulfurtransferase GlpE</fullName>
    </submittedName>
</protein>
<evidence type="ECO:0000313" key="5">
    <source>
        <dbReference type="Proteomes" id="UP000219329"/>
    </source>
</evidence>
<dbReference type="GO" id="GO:0004792">
    <property type="term" value="F:thiosulfate-cyanide sulfurtransferase activity"/>
    <property type="evidence" value="ECO:0007669"/>
    <property type="project" value="InterPro"/>
</dbReference>
<dbReference type="GO" id="GO:0005737">
    <property type="term" value="C:cytoplasm"/>
    <property type="evidence" value="ECO:0007669"/>
    <property type="project" value="InterPro"/>
</dbReference>
<dbReference type="PROSITE" id="PS50206">
    <property type="entry name" value="RHODANESE_3"/>
    <property type="match status" value="1"/>
</dbReference>
<evidence type="ECO:0000256" key="1">
    <source>
        <dbReference type="ARBA" id="ARBA00022490"/>
    </source>
</evidence>
<organism evidence="4 5">
    <name type="scientific">OM182 bacterium MED-G28</name>
    <dbReference type="NCBI Taxonomy" id="1986256"/>
    <lineage>
        <taxon>Bacteria</taxon>
        <taxon>Pseudomonadati</taxon>
        <taxon>Pseudomonadota</taxon>
        <taxon>Gammaproteobacteria</taxon>
        <taxon>OMG group</taxon>
        <taxon>OM182 clade</taxon>
    </lineage>
</organism>
<accession>A0A2A5WGJ0</accession>
<dbReference type="SMART" id="SM00450">
    <property type="entry name" value="RHOD"/>
    <property type="match status" value="1"/>
</dbReference>
<proteinExistence type="predicted"/>
<dbReference type="InterPro" id="IPR050229">
    <property type="entry name" value="GlpE_sulfurtransferase"/>
</dbReference>
<dbReference type="InterPro" id="IPR036873">
    <property type="entry name" value="Rhodanese-like_dom_sf"/>
</dbReference>
<keyword evidence="2 4" id="KW-0808">Transferase</keyword>
<evidence type="ECO:0000259" key="3">
    <source>
        <dbReference type="PROSITE" id="PS50206"/>
    </source>
</evidence>
<dbReference type="Proteomes" id="UP000219329">
    <property type="component" value="Unassembled WGS sequence"/>
</dbReference>
<evidence type="ECO:0000313" key="4">
    <source>
        <dbReference type="EMBL" id="PDH35236.1"/>
    </source>
</evidence>
<dbReference type="PANTHER" id="PTHR43031">
    <property type="entry name" value="FAD-DEPENDENT OXIDOREDUCTASE"/>
    <property type="match status" value="1"/>
</dbReference>
<dbReference type="NCBIfam" id="NF001195">
    <property type="entry name" value="PRK00162.1"/>
    <property type="match status" value="1"/>
</dbReference>
<dbReference type="AlphaFoldDB" id="A0A2A5WGJ0"/>
<name>A0A2A5WGJ0_9GAMM</name>
<dbReference type="InterPro" id="IPR001763">
    <property type="entry name" value="Rhodanese-like_dom"/>
</dbReference>
<dbReference type="EMBL" id="NTJZ01000001">
    <property type="protein sequence ID" value="PDH35236.1"/>
    <property type="molecule type" value="Genomic_DNA"/>
</dbReference>
<reference evidence="4 5" key="1">
    <citation type="submission" date="2017-08" db="EMBL/GenBank/DDBJ databases">
        <title>Fine stratification of microbial communities through a metagenomic profile of the photic zone.</title>
        <authorList>
            <person name="Haro-Moreno J.M."/>
            <person name="Lopez-Perez M."/>
            <person name="De La Torre J."/>
            <person name="Picazo A."/>
            <person name="Camacho A."/>
            <person name="Rodriguez-Valera F."/>
        </authorList>
    </citation>
    <scope>NUCLEOTIDE SEQUENCE [LARGE SCALE GENOMIC DNA]</scope>
    <source>
        <strain evidence="4">MED-G28</strain>
    </source>
</reference>
<dbReference type="SUPFAM" id="SSF52821">
    <property type="entry name" value="Rhodanese/Cell cycle control phosphatase"/>
    <property type="match status" value="1"/>
</dbReference>